<dbReference type="GO" id="GO:0005524">
    <property type="term" value="F:ATP binding"/>
    <property type="evidence" value="ECO:0007669"/>
    <property type="project" value="InterPro"/>
</dbReference>
<evidence type="ECO:0000313" key="6">
    <source>
        <dbReference type="EMBL" id="OAV62591.1"/>
    </source>
</evidence>
<keyword evidence="1 5" id="KW-0723">Serine/threonine-protein kinase</keyword>
<dbReference type="GO" id="GO:0016776">
    <property type="term" value="F:phosphotransferase activity, phosphate group as acceptor"/>
    <property type="evidence" value="ECO:0007669"/>
    <property type="project" value="UniProtKB-UniRule"/>
</dbReference>
<organism evidence="6 7">
    <name type="scientific">Enteractinococcus helveticum</name>
    <dbReference type="NCBI Taxonomy" id="1837282"/>
    <lineage>
        <taxon>Bacteria</taxon>
        <taxon>Bacillati</taxon>
        <taxon>Actinomycetota</taxon>
        <taxon>Actinomycetes</taxon>
        <taxon>Micrococcales</taxon>
        <taxon>Micrococcaceae</taxon>
    </lineage>
</organism>
<dbReference type="AlphaFoldDB" id="A0A1B7M1Y8"/>
<dbReference type="InterPro" id="IPR005177">
    <property type="entry name" value="Kinase-pyrophosphorylase"/>
</dbReference>
<evidence type="ECO:0000256" key="5">
    <source>
        <dbReference type="HAMAP-Rule" id="MF_01062"/>
    </source>
</evidence>
<protein>
    <recommendedName>
        <fullName evidence="5">Putative phosphoenolpyruvate synthase regulatory protein</fullName>
        <shortName evidence="5">PEP synthase regulatory protein</shortName>
        <shortName evidence="5">PSRP</shortName>
        <ecNumber evidence="5">2.7.11.33</ecNumber>
        <ecNumber evidence="5">2.7.4.28</ecNumber>
    </recommendedName>
    <alternativeName>
        <fullName evidence="5">Pyruvate, water dikinase regulatory protein</fullName>
    </alternativeName>
</protein>
<comment type="similarity">
    <text evidence="5">Belongs to the pyruvate, phosphate/water dikinase regulatory protein family. PSRP subfamily.</text>
</comment>
<sequence length="284" mass="30992">MTDAHSLDTAAAGPSQPASAVFFLSDSTGVTAETLGNSLLTQFPDHRFQRHTVPFIASVEEAENVVQDINTVALTDKRPIIFSTVVNPAIRALLSRSNGHFIDLLGSHTAQLEDALQTTASPEPGRAHGLGDAIRYQSRIAAVEYAIEHDDGQSIRALDRAELILIAPSRCGKTPTMMYLALQHGVLAANFPLIDEDFTSQTLPEPLRPFVSKCFGLTFLPARLSQIRQERRPGSNYASLSQCSWELRNAQDLYAMHGIPYVNSASMSVEEISATILQRMNLSS</sequence>
<keyword evidence="3 5" id="KW-0547">Nucleotide-binding</keyword>
<dbReference type="EC" id="2.7.4.28" evidence="5"/>
<comment type="catalytic activity">
    <reaction evidence="5">
        <text>[pyruvate, water dikinase] + ADP = [pyruvate, water dikinase]-phosphate + AMP + H(+)</text>
        <dbReference type="Rhea" id="RHEA:46020"/>
        <dbReference type="Rhea" id="RHEA-COMP:11425"/>
        <dbReference type="Rhea" id="RHEA-COMP:11426"/>
        <dbReference type="ChEBI" id="CHEBI:15378"/>
        <dbReference type="ChEBI" id="CHEBI:43176"/>
        <dbReference type="ChEBI" id="CHEBI:68546"/>
        <dbReference type="ChEBI" id="CHEBI:456215"/>
        <dbReference type="ChEBI" id="CHEBI:456216"/>
        <dbReference type="EC" id="2.7.11.33"/>
    </reaction>
</comment>
<dbReference type="GO" id="GO:0004674">
    <property type="term" value="F:protein serine/threonine kinase activity"/>
    <property type="evidence" value="ECO:0007669"/>
    <property type="project" value="UniProtKB-UniRule"/>
</dbReference>
<dbReference type="Pfam" id="PF03618">
    <property type="entry name" value="Kinase-PPPase"/>
    <property type="match status" value="1"/>
</dbReference>
<keyword evidence="2 5" id="KW-0808">Transferase</keyword>
<evidence type="ECO:0000256" key="2">
    <source>
        <dbReference type="ARBA" id="ARBA00022679"/>
    </source>
</evidence>
<dbReference type="HAMAP" id="MF_01062">
    <property type="entry name" value="PSRP"/>
    <property type="match status" value="1"/>
</dbReference>
<dbReference type="Proteomes" id="UP000078292">
    <property type="component" value="Unassembled WGS sequence"/>
</dbReference>
<keyword evidence="6" id="KW-0670">Pyruvate</keyword>
<dbReference type="GO" id="GO:0043531">
    <property type="term" value="F:ADP binding"/>
    <property type="evidence" value="ECO:0007669"/>
    <property type="project" value="UniProtKB-UniRule"/>
</dbReference>
<dbReference type="PANTHER" id="PTHR31756">
    <property type="entry name" value="PYRUVATE, PHOSPHATE DIKINASE REGULATORY PROTEIN 1, CHLOROPLASTIC"/>
    <property type="match status" value="1"/>
</dbReference>
<dbReference type="STRING" id="1837282.A6F49_05330"/>
<dbReference type="InterPro" id="IPR026530">
    <property type="entry name" value="PSRP"/>
</dbReference>
<evidence type="ECO:0000256" key="3">
    <source>
        <dbReference type="ARBA" id="ARBA00022741"/>
    </source>
</evidence>
<evidence type="ECO:0000256" key="1">
    <source>
        <dbReference type="ARBA" id="ARBA00022527"/>
    </source>
</evidence>
<comment type="catalytic activity">
    <reaction evidence="5">
        <text>[pyruvate, water dikinase]-phosphate + phosphate + H(+) = [pyruvate, water dikinase] + diphosphate</text>
        <dbReference type="Rhea" id="RHEA:48580"/>
        <dbReference type="Rhea" id="RHEA-COMP:11425"/>
        <dbReference type="Rhea" id="RHEA-COMP:11426"/>
        <dbReference type="ChEBI" id="CHEBI:15378"/>
        <dbReference type="ChEBI" id="CHEBI:33019"/>
        <dbReference type="ChEBI" id="CHEBI:43176"/>
        <dbReference type="ChEBI" id="CHEBI:43474"/>
        <dbReference type="ChEBI" id="CHEBI:68546"/>
        <dbReference type="EC" id="2.7.4.28"/>
    </reaction>
</comment>
<keyword evidence="4 5" id="KW-0418">Kinase</keyword>
<dbReference type="NCBIfam" id="NF003742">
    <property type="entry name" value="PRK05339.1"/>
    <property type="match status" value="1"/>
</dbReference>
<accession>A0A1B7M1Y8</accession>
<comment type="caution">
    <text evidence="6">The sequence shown here is derived from an EMBL/GenBank/DDBJ whole genome shotgun (WGS) entry which is preliminary data.</text>
</comment>
<feature type="binding site" evidence="5">
    <location>
        <begin position="167"/>
        <end position="174"/>
    </location>
    <ligand>
        <name>ADP</name>
        <dbReference type="ChEBI" id="CHEBI:456216"/>
    </ligand>
</feature>
<dbReference type="OrthoDB" id="3171473at2"/>
<dbReference type="PANTHER" id="PTHR31756:SF3">
    <property type="entry name" value="PYRUVATE, PHOSPHATE DIKINASE REGULATORY PROTEIN 1, CHLOROPLASTIC"/>
    <property type="match status" value="1"/>
</dbReference>
<dbReference type="RefSeq" id="WP_043056928.1">
    <property type="nucleotide sequence ID" value="NZ_LXEY01000010.1"/>
</dbReference>
<dbReference type="EMBL" id="LXEY01000010">
    <property type="protein sequence ID" value="OAV62591.1"/>
    <property type="molecule type" value="Genomic_DNA"/>
</dbReference>
<keyword evidence="7" id="KW-1185">Reference proteome</keyword>
<reference evidence="6 7" key="1">
    <citation type="submission" date="2016-04" db="EMBL/GenBank/DDBJ databases">
        <title>First whole genome shotgun sequence of the bacterium Enteractinococcus sp. strain UASWS1574.</title>
        <authorList>
            <person name="Crovadore J."/>
            <person name="Chablais R."/>
            <person name="Lefort F."/>
        </authorList>
    </citation>
    <scope>NUCLEOTIDE SEQUENCE [LARGE SCALE GENOMIC DNA]</scope>
    <source>
        <strain evidence="6 7">UASWS1574</strain>
    </source>
</reference>
<gene>
    <name evidence="6" type="ORF">A6F49_05330</name>
</gene>
<comment type="function">
    <text evidence="5">Bifunctional serine/threonine kinase and phosphorylase involved in the regulation of the phosphoenolpyruvate synthase (PEPS) by catalyzing its phosphorylation/dephosphorylation.</text>
</comment>
<proteinExistence type="inferred from homology"/>
<evidence type="ECO:0000313" key="7">
    <source>
        <dbReference type="Proteomes" id="UP000078292"/>
    </source>
</evidence>
<dbReference type="EC" id="2.7.11.33" evidence="5"/>
<evidence type="ECO:0000256" key="4">
    <source>
        <dbReference type="ARBA" id="ARBA00022777"/>
    </source>
</evidence>
<name>A0A1B7M1Y8_9MICC</name>